<evidence type="ECO:0000313" key="3">
    <source>
        <dbReference type="Proteomes" id="UP000004910"/>
    </source>
</evidence>
<dbReference type="HOGENOM" id="CLU_1728217_0_0_9"/>
<dbReference type="STRING" id="428126.CLOSPI_02344"/>
<evidence type="ECO:0008006" key="4">
    <source>
        <dbReference type="Google" id="ProtNLM"/>
    </source>
</evidence>
<evidence type="ECO:0000313" key="2">
    <source>
        <dbReference type="EMBL" id="EDS73919.1"/>
    </source>
</evidence>
<keyword evidence="3" id="KW-1185">Reference proteome</keyword>
<proteinExistence type="predicted"/>
<comment type="caution">
    <text evidence="2">The sequence shown here is derived from an EMBL/GenBank/DDBJ whole genome shotgun (WGS) entry which is preliminary data.</text>
</comment>
<organism evidence="2 3">
    <name type="scientific">Thomasclavelia spiroformis DSM 1552</name>
    <dbReference type="NCBI Taxonomy" id="428126"/>
    <lineage>
        <taxon>Bacteria</taxon>
        <taxon>Bacillati</taxon>
        <taxon>Bacillota</taxon>
        <taxon>Erysipelotrichia</taxon>
        <taxon>Erysipelotrichales</taxon>
        <taxon>Coprobacillaceae</taxon>
        <taxon>Thomasclavelia</taxon>
    </lineage>
</organism>
<dbReference type="AlphaFoldDB" id="B1C4E8"/>
<name>B1C4E8_9FIRM</name>
<dbReference type="Proteomes" id="UP000004910">
    <property type="component" value="Unassembled WGS sequence"/>
</dbReference>
<dbReference type="EMBL" id="ABIK02000015">
    <property type="protein sequence ID" value="EDS73919.1"/>
    <property type="molecule type" value="Genomic_DNA"/>
</dbReference>
<evidence type="ECO:0000256" key="1">
    <source>
        <dbReference type="SAM" id="SignalP"/>
    </source>
</evidence>
<dbReference type="PROSITE" id="PS51257">
    <property type="entry name" value="PROKAR_LIPOPROTEIN"/>
    <property type="match status" value="1"/>
</dbReference>
<keyword evidence="1" id="KW-0732">Signal</keyword>
<feature type="signal peptide" evidence="1">
    <location>
        <begin position="1"/>
        <end position="24"/>
    </location>
</feature>
<protein>
    <recommendedName>
        <fullName evidence="4">DUF4825 domain-containing protein</fullName>
    </recommendedName>
</protein>
<feature type="chain" id="PRO_5039710803" description="DUF4825 domain-containing protein" evidence="1">
    <location>
        <begin position="25"/>
        <end position="151"/>
    </location>
</feature>
<gene>
    <name evidence="2" type="ORF">CLOSPI_02344</name>
</gene>
<accession>B1C4E8</accession>
<dbReference type="eggNOG" id="ENOG5034AMZ">
    <property type="taxonomic scope" value="Bacteria"/>
</dbReference>
<reference evidence="2" key="1">
    <citation type="submission" date="2008-02" db="EMBL/GenBank/DDBJ databases">
        <authorList>
            <person name="Fulton L."/>
            <person name="Clifton S."/>
            <person name="Fulton B."/>
            <person name="Xu J."/>
            <person name="Minx P."/>
            <person name="Pepin K.H."/>
            <person name="Johnson M."/>
            <person name="Thiruvilangam P."/>
            <person name="Bhonagiri V."/>
            <person name="Nash W.E."/>
            <person name="Mardis E.R."/>
            <person name="Wilson R.K."/>
        </authorList>
    </citation>
    <scope>NUCLEOTIDE SEQUENCE [LARGE SCALE GENOMIC DNA]</scope>
    <source>
        <strain evidence="2">DSM 1552</strain>
    </source>
</reference>
<sequence>MVLFMKKIGKLLLMLILCFGFVGCSNNKNVANITEKFEEKNYNISYNSGDEPTVTISESKNGKDVSQFIAYIKDKKVESIAYIKLPDDSQNYDDMLIGFIYADEKSDSEVNENTKTAAVSVLKEFNLTIDDLVDYVSEINETEGKALTNKS</sequence>
<reference evidence="2" key="2">
    <citation type="submission" date="2014-06" db="EMBL/GenBank/DDBJ databases">
        <title>Draft genome sequence of Clostridium spiroforme (DSM 1552).</title>
        <authorList>
            <person name="Sudarsanam P."/>
            <person name="Ley R."/>
            <person name="Guruge J."/>
            <person name="Turnbaugh P.J."/>
            <person name="Mahowald M."/>
            <person name="Liep D."/>
            <person name="Gordon J."/>
        </authorList>
    </citation>
    <scope>NUCLEOTIDE SEQUENCE</scope>
    <source>
        <strain evidence="2">DSM 1552</strain>
    </source>
</reference>